<reference evidence="4" key="3">
    <citation type="submission" date="2022-04" db="UniProtKB">
        <authorList>
            <consortium name="WormBaseParasite"/>
        </authorList>
    </citation>
    <scope>IDENTIFICATION</scope>
</reference>
<evidence type="ECO:0000256" key="1">
    <source>
        <dbReference type="SAM" id="MobiDB-lite"/>
    </source>
</evidence>
<dbReference type="CTD" id="6099363"/>
<feature type="compositionally biased region" description="Low complexity" evidence="1">
    <location>
        <begin position="20"/>
        <end position="31"/>
    </location>
</feature>
<name>A0A4E9FG78_BRUMA</name>
<dbReference type="EMBL" id="CAAKNF010000194">
    <property type="protein sequence ID" value="VIO95426.1"/>
    <property type="molecule type" value="Genomic_DNA"/>
</dbReference>
<evidence type="ECO:0000313" key="3">
    <source>
        <dbReference type="Proteomes" id="UP000006672"/>
    </source>
</evidence>
<proteinExistence type="predicted"/>
<sequence>MCSSSKIHAYSLKSPSLMCESGEPSGPSGSREPGELREPGLVSEVRMMKRTETMKTGSERSKCSNDIIRSAELDAANEIHKQQVEIKRVDKALSLLKEMESNKQDLSPDECRGFREVSEELDQYMALVQHTISLIKQNHSNCSKREYFVDNFVEKPRNDRNILIELACRNTATSTSSQHLTNSQVNHLAITPTTTVHVSPELGDAIPKCSSDNSLHIGPKKILDGTHQSVQNERIHSSSEPGSLIQLAQPKIESKIAANQKSLPFLSQAGFDSHSLHAAMQGVLGSLKRTLPGFHSAASTILKSDVVDFISAFSVALRRYNDRVLSQIKLLLDKYDSSVSSTERNELVCEINYLHKISISTSAKREQLLDIIHDPYFQAANCPPLRQMKILHSIFSSNSS</sequence>
<reference evidence="2" key="2">
    <citation type="submission" date="2019-04" db="EMBL/GenBank/DDBJ databases">
        <authorList>
            <person name="Howe K."/>
            <person name="Paulini M."/>
            <person name="Williams G."/>
        </authorList>
    </citation>
    <scope>NUCLEOTIDE SEQUENCE [LARGE SCALE GENOMIC DNA]</scope>
    <source>
        <strain evidence="2">FR3</strain>
    </source>
</reference>
<dbReference type="Proteomes" id="UP000006672">
    <property type="component" value="Unassembled WGS sequence"/>
</dbReference>
<dbReference type="AlphaFoldDB" id="A0A4E9FG78"/>
<dbReference type="RefSeq" id="XP_042935685.1">
    <property type="nucleotide sequence ID" value="XM_043079751.1"/>
</dbReference>
<gene>
    <name evidence="2" type="primary">Bm8909</name>
    <name evidence="4" type="synonym">Bm1_22300</name>
    <name evidence="2" type="ORF">BM_BM8909</name>
</gene>
<dbReference type="GeneID" id="6099363"/>
<keyword evidence="3" id="KW-1185">Reference proteome</keyword>
<dbReference type="WBParaSite" id="Bm8909a.1">
    <property type="protein sequence ID" value="Bm8909a.1"/>
    <property type="gene ID" value="WBGene00229170"/>
</dbReference>
<accession>A0A4E9FG78</accession>
<evidence type="ECO:0000313" key="2">
    <source>
        <dbReference type="EMBL" id="VIO95426.1"/>
    </source>
</evidence>
<reference evidence="3" key="1">
    <citation type="journal article" date="2007" name="Science">
        <title>Draft genome of the filarial nematode parasite Brugia malayi.</title>
        <authorList>
            <person name="Ghedin E."/>
            <person name="Wang S."/>
            <person name="Spiro D."/>
            <person name="Caler E."/>
            <person name="Zhao Q."/>
            <person name="Crabtree J."/>
            <person name="Allen J.E."/>
            <person name="Delcher A.L."/>
            <person name="Guiliano D.B."/>
            <person name="Miranda-Saavedra D."/>
            <person name="Angiuoli S.V."/>
            <person name="Creasy T."/>
            <person name="Amedeo P."/>
            <person name="Haas B."/>
            <person name="El-Sayed N.M."/>
            <person name="Wortman J.R."/>
            <person name="Feldblyum T."/>
            <person name="Tallon L."/>
            <person name="Schatz M."/>
            <person name="Shumway M."/>
            <person name="Koo H."/>
            <person name="Salzberg S.L."/>
            <person name="Schobel S."/>
            <person name="Pertea M."/>
            <person name="Pop M."/>
            <person name="White O."/>
            <person name="Barton G.J."/>
            <person name="Carlow C.K."/>
            <person name="Crawford M.J."/>
            <person name="Daub J."/>
            <person name="Dimmic M.W."/>
            <person name="Estes C.F."/>
            <person name="Foster J.M."/>
            <person name="Ganatra M."/>
            <person name="Gregory W.F."/>
            <person name="Johnson N.M."/>
            <person name="Jin J."/>
            <person name="Komuniecki R."/>
            <person name="Korf I."/>
            <person name="Kumar S."/>
            <person name="Laney S."/>
            <person name="Li B.W."/>
            <person name="Li W."/>
            <person name="Lindblom T.H."/>
            <person name="Lustigman S."/>
            <person name="Ma D."/>
            <person name="Maina C.V."/>
            <person name="Martin D.M."/>
            <person name="McCarter J.P."/>
            <person name="McReynolds L."/>
            <person name="Mitreva M."/>
            <person name="Nutman T.B."/>
            <person name="Parkinson J."/>
            <person name="Peregrin-Alvarez J.M."/>
            <person name="Poole C."/>
            <person name="Ren Q."/>
            <person name="Saunders L."/>
            <person name="Sluder A.E."/>
            <person name="Smith K."/>
            <person name="Stanke M."/>
            <person name="Unnasch T.R."/>
            <person name="Ware J."/>
            <person name="Wei A.D."/>
            <person name="Weil G."/>
            <person name="Williams D.J."/>
            <person name="Zhang Y."/>
            <person name="Williams S.A."/>
            <person name="Fraser-Liggett C."/>
            <person name="Slatko B."/>
            <person name="Blaxter M.L."/>
            <person name="Scott A.L."/>
        </authorList>
    </citation>
    <scope>NUCLEOTIDE SEQUENCE</scope>
    <source>
        <strain evidence="3">FR3</strain>
    </source>
</reference>
<feature type="region of interest" description="Disordered" evidence="1">
    <location>
        <begin position="13"/>
        <end position="44"/>
    </location>
</feature>
<organism evidence="2">
    <name type="scientific">Brugia malayi</name>
    <name type="common">Filarial nematode worm</name>
    <dbReference type="NCBI Taxonomy" id="6279"/>
    <lineage>
        <taxon>Eukaryota</taxon>
        <taxon>Metazoa</taxon>
        <taxon>Ecdysozoa</taxon>
        <taxon>Nematoda</taxon>
        <taxon>Chromadorea</taxon>
        <taxon>Rhabditida</taxon>
        <taxon>Spirurina</taxon>
        <taxon>Spiruromorpha</taxon>
        <taxon>Filarioidea</taxon>
        <taxon>Onchocercidae</taxon>
        <taxon>Brugia</taxon>
    </lineage>
</organism>
<evidence type="ECO:0000313" key="4">
    <source>
        <dbReference type="WBParaSite" id="Bm8909a.1"/>
    </source>
</evidence>
<accession>A0A8L7TLB5</accession>
<protein>
    <submittedName>
        <fullName evidence="4">Bm8909, isoform a</fullName>
    </submittedName>
</protein>
<dbReference type="OrthoDB" id="5821699at2759"/>